<name>L1IU37_GUITC</name>
<feature type="binding site" evidence="6">
    <location>
        <position position="162"/>
    </location>
    <ligand>
        <name>Zn(2+)</name>
        <dbReference type="ChEBI" id="CHEBI:29105"/>
    </ligand>
</feature>
<proteinExistence type="inferred from homology"/>
<dbReference type="KEGG" id="gtt:GUITHDRAFT_114359"/>
<sequence length="260" mass="29524">MFTQQAAWGEGSFPIAVVKMHVCYVRVTCKTGQTHGWDQHIPTSLWEKMFIASSSAVGALRNPERADLVAALGDTTGVPALRNIRRRMLSDESGRQILKEKPILRDFVELEKMGSYKEGSLGRAYFEFMSSRGFSPQERPCVRFVDDPELAYIMLRYREVHDFVHVLTGLGTSVEGEIVQKWFELLQTGLPVCLLSATVGPLRISVSDRVRLATEWVPWALRASVQVPFFMNLYYEKLLDRDIENLRRELDVPPLPHGAP</sequence>
<comment type="pathway">
    <text evidence="6">Cofactor biosynthesis; ubiquinone biosynthesis.</text>
</comment>
<comment type="catalytic activity">
    <reaction evidence="6">
        <text>a 4-hydroxy-3-methoxy-5-(all-trans-polyprenyl)benzoate + H(+) = a 2-methoxy-6-(all-trans-polyprenyl)phenol + CO2</text>
        <dbReference type="Rhea" id="RHEA:81179"/>
        <dbReference type="Rhea" id="RHEA-COMP:9551"/>
        <dbReference type="Rhea" id="RHEA-COMP:10931"/>
        <dbReference type="ChEBI" id="CHEBI:15378"/>
        <dbReference type="ChEBI" id="CHEBI:16526"/>
        <dbReference type="ChEBI" id="CHEBI:62731"/>
        <dbReference type="ChEBI" id="CHEBI:84443"/>
        <dbReference type="EC" id="4.1.1.130"/>
    </reaction>
</comment>
<keyword evidence="6" id="KW-0479">Metal-binding</keyword>
<dbReference type="GeneID" id="17296314"/>
<evidence type="ECO:0000256" key="4">
    <source>
        <dbReference type="ARBA" id="ARBA00023136"/>
    </source>
</evidence>
<dbReference type="GO" id="GO:0008270">
    <property type="term" value="F:zinc ion binding"/>
    <property type="evidence" value="ECO:0007669"/>
    <property type="project" value="UniProtKB-UniRule"/>
</dbReference>
<accession>L1IU37</accession>
<dbReference type="PANTHER" id="PTHR12922:SF7">
    <property type="entry name" value="UBIQUINONE BIOSYNTHESIS PROTEIN COQ4 HOMOLOG, MITOCHONDRIAL"/>
    <property type="match status" value="1"/>
</dbReference>
<comment type="similarity">
    <text evidence="6">Belongs to the COQ4 family.</text>
</comment>
<evidence type="ECO:0000256" key="6">
    <source>
        <dbReference type="HAMAP-Rule" id="MF_03111"/>
    </source>
</evidence>
<dbReference type="HAMAP" id="MF_03111">
    <property type="entry name" value="Coq4"/>
    <property type="match status" value="1"/>
</dbReference>
<feature type="binding site" evidence="6">
    <location>
        <position position="177"/>
    </location>
    <ligand>
        <name>Zn(2+)</name>
        <dbReference type="ChEBI" id="CHEBI:29105"/>
    </ligand>
</feature>
<dbReference type="InterPro" id="IPR007715">
    <property type="entry name" value="Coq4"/>
</dbReference>
<dbReference type="PaxDb" id="55529-EKX39632"/>
<evidence type="ECO:0000313" key="9">
    <source>
        <dbReference type="Proteomes" id="UP000011087"/>
    </source>
</evidence>
<dbReference type="OrthoDB" id="4249at2759"/>
<dbReference type="HOGENOM" id="CLU_061241_1_1_1"/>
<comment type="function">
    <text evidence="6">Lyase that catalyzes the C1-decarboxylation of 4-hydroxy-3-methoxy-5-(all-trans-polyprenyl)benzoic acid into 2-methoxy-6-(all-trans-polyprenyl)phenol during ubiquinone biosynthesis.</text>
</comment>
<comment type="subunit">
    <text evidence="6">Component of a multi-subunit COQ enzyme complex.</text>
</comment>
<gene>
    <name evidence="7" type="ORF">GUITHDRAFT_114359</name>
</gene>
<dbReference type="Proteomes" id="UP000011087">
    <property type="component" value="Unassembled WGS sequence"/>
</dbReference>
<dbReference type="EC" id="4.1.1.130" evidence="6"/>
<feature type="binding site" evidence="6">
    <location>
        <position position="165"/>
    </location>
    <ligand>
        <name>Zn(2+)</name>
        <dbReference type="ChEBI" id="CHEBI:29105"/>
    </ligand>
</feature>
<reference evidence="8" key="3">
    <citation type="submission" date="2015-06" db="UniProtKB">
        <authorList>
            <consortium name="EnsemblProtists"/>
        </authorList>
    </citation>
    <scope>IDENTIFICATION</scope>
</reference>
<keyword evidence="2 6" id="KW-0999">Mitochondrion inner membrane</keyword>
<evidence type="ECO:0000256" key="3">
    <source>
        <dbReference type="ARBA" id="ARBA00023128"/>
    </source>
</evidence>
<dbReference type="PANTHER" id="PTHR12922">
    <property type="entry name" value="UBIQUINONE BIOSYNTHESIS PROTEIN"/>
    <property type="match status" value="1"/>
</dbReference>
<dbReference type="GO" id="GO:0120539">
    <property type="term" value="F:4-hydroxy-3-methoxy-5-polyprenylbenzoate decarboxylase activity"/>
    <property type="evidence" value="ECO:0007669"/>
    <property type="project" value="UniProtKB-EC"/>
</dbReference>
<evidence type="ECO:0000313" key="7">
    <source>
        <dbReference type="EMBL" id="EKX39632.1"/>
    </source>
</evidence>
<comment type="subcellular location">
    <subcellularLocation>
        <location evidence="6">Mitochondrion inner membrane</location>
        <topology evidence="6">Peripheral membrane protein</topology>
        <orientation evidence="6">Matrix side</orientation>
    </subcellularLocation>
</comment>
<keyword evidence="6" id="KW-0862">Zinc</keyword>
<feature type="binding site" evidence="6">
    <location>
        <position position="161"/>
    </location>
    <ligand>
        <name>Zn(2+)</name>
        <dbReference type="ChEBI" id="CHEBI:29105"/>
    </ligand>
</feature>
<keyword evidence="5 6" id="KW-0456">Lyase</keyword>
<keyword evidence="4 6" id="KW-0472">Membrane</keyword>
<keyword evidence="3 6" id="KW-0496">Mitochondrion</keyword>
<dbReference type="AlphaFoldDB" id="L1IU37"/>
<dbReference type="UniPathway" id="UPA00232"/>
<evidence type="ECO:0000256" key="2">
    <source>
        <dbReference type="ARBA" id="ARBA00022792"/>
    </source>
</evidence>
<dbReference type="GO" id="GO:0031314">
    <property type="term" value="C:extrinsic component of mitochondrial inner membrane"/>
    <property type="evidence" value="ECO:0007669"/>
    <property type="project" value="UniProtKB-UniRule"/>
</dbReference>
<evidence type="ECO:0000313" key="8">
    <source>
        <dbReference type="EnsemblProtists" id="EKX39632"/>
    </source>
</evidence>
<reference evidence="9" key="2">
    <citation type="submission" date="2012-11" db="EMBL/GenBank/DDBJ databases">
        <authorList>
            <person name="Kuo A."/>
            <person name="Curtis B.A."/>
            <person name="Tanifuji G."/>
            <person name="Burki F."/>
            <person name="Gruber A."/>
            <person name="Irimia M."/>
            <person name="Maruyama S."/>
            <person name="Arias M.C."/>
            <person name="Ball S.G."/>
            <person name="Gile G.H."/>
            <person name="Hirakawa Y."/>
            <person name="Hopkins J.F."/>
            <person name="Rensing S.A."/>
            <person name="Schmutz J."/>
            <person name="Symeonidi A."/>
            <person name="Elias M."/>
            <person name="Eveleigh R.J."/>
            <person name="Herman E.K."/>
            <person name="Klute M.J."/>
            <person name="Nakayama T."/>
            <person name="Obornik M."/>
            <person name="Reyes-Prieto A."/>
            <person name="Armbrust E.V."/>
            <person name="Aves S.J."/>
            <person name="Beiko R.G."/>
            <person name="Coutinho P."/>
            <person name="Dacks J.B."/>
            <person name="Durnford D.G."/>
            <person name="Fast N.M."/>
            <person name="Green B.R."/>
            <person name="Grisdale C."/>
            <person name="Hempe F."/>
            <person name="Henrissat B."/>
            <person name="Hoppner M.P."/>
            <person name="Ishida K.-I."/>
            <person name="Kim E."/>
            <person name="Koreny L."/>
            <person name="Kroth P.G."/>
            <person name="Liu Y."/>
            <person name="Malik S.-B."/>
            <person name="Maier U.G."/>
            <person name="McRose D."/>
            <person name="Mock T."/>
            <person name="Neilson J.A."/>
            <person name="Onodera N.T."/>
            <person name="Poole A.M."/>
            <person name="Pritham E.J."/>
            <person name="Richards T.A."/>
            <person name="Rocap G."/>
            <person name="Roy S.W."/>
            <person name="Sarai C."/>
            <person name="Schaack S."/>
            <person name="Shirato S."/>
            <person name="Slamovits C.H."/>
            <person name="Spencer D.F."/>
            <person name="Suzuki S."/>
            <person name="Worden A.Z."/>
            <person name="Zauner S."/>
            <person name="Barry K."/>
            <person name="Bell C."/>
            <person name="Bharti A.K."/>
            <person name="Crow J.A."/>
            <person name="Grimwood J."/>
            <person name="Kramer R."/>
            <person name="Lindquist E."/>
            <person name="Lucas S."/>
            <person name="Salamov A."/>
            <person name="McFadden G.I."/>
            <person name="Lane C.E."/>
            <person name="Keeling P.J."/>
            <person name="Gray M.W."/>
            <person name="Grigoriev I.V."/>
            <person name="Archibald J.M."/>
        </authorList>
    </citation>
    <scope>NUCLEOTIDE SEQUENCE</scope>
    <source>
        <strain evidence="9">CCMP2712</strain>
    </source>
</reference>
<dbReference type="OMA" id="YYERHFH"/>
<comment type="cofactor">
    <cofactor evidence="6">
        <name>Zn(2+)</name>
        <dbReference type="ChEBI" id="CHEBI:29105"/>
    </cofactor>
</comment>
<keyword evidence="9" id="KW-1185">Reference proteome</keyword>
<keyword evidence="1 6" id="KW-0831">Ubiquinone biosynthesis</keyword>
<protein>
    <recommendedName>
        <fullName evidence="6">Ubiquinone biosynthesis protein COQ4 homolog, mitochondrial</fullName>
    </recommendedName>
    <alternativeName>
        <fullName evidence="6">4-hydroxy-3-methoxy-5-polyprenylbenzoate decarboxylase</fullName>
        <ecNumber evidence="6">4.1.1.130</ecNumber>
    </alternativeName>
    <alternativeName>
        <fullName evidence="6">Coenzyme Q biosynthesis protein 4 homolog</fullName>
    </alternativeName>
</protein>
<dbReference type="EnsemblProtists" id="EKX39632">
    <property type="protein sequence ID" value="EKX39632"/>
    <property type="gene ID" value="GUITHDRAFT_114359"/>
</dbReference>
<dbReference type="EMBL" id="JH993038">
    <property type="protein sequence ID" value="EKX39632.1"/>
    <property type="molecule type" value="Genomic_DNA"/>
</dbReference>
<reference evidence="7 9" key="1">
    <citation type="journal article" date="2012" name="Nature">
        <title>Algal genomes reveal evolutionary mosaicism and the fate of nucleomorphs.</title>
        <authorList>
            <consortium name="DOE Joint Genome Institute"/>
            <person name="Curtis B.A."/>
            <person name="Tanifuji G."/>
            <person name="Burki F."/>
            <person name="Gruber A."/>
            <person name="Irimia M."/>
            <person name="Maruyama S."/>
            <person name="Arias M.C."/>
            <person name="Ball S.G."/>
            <person name="Gile G.H."/>
            <person name="Hirakawa Y."/>
            <person name="Hopkins J.F."/>
            <person name="Kuo A."/>
            <person name="Rensing S.A."/>
            <person name="Schmutz J."/>
            <person name="Symeonidi A."/>
            <person name="Elias M."/>
            <person name="Eveleigh R.J."/>
            <person name="Herman E.K."/>
            <person name="Klute M.J."/>
            <person name="Nakayama T."/>
            <person name="Obornik M."/>
            <person name="Reyes-Prieto A."/>
            <person name="Armbrust E.V."/>
            <person name="Aves S.J."/>
            <person name="Beiko R.G."/>
            <person name="Coutinho P."/>
            <person name="Dacks J.B."/>
            <person name="Durnford D.G."/>
            <person name="Fast N.M."/>
            <person name="Green B.R."/>
            <person name="Grisdale C.J."/>
            <person name="Hempel F."/>
            <person name="Henrissat B."/>
            <person name="Hoppner M.P."/>
            <person name="Ishida K."/>
            <person name="Kim E."/>
            <person name="Koreny L."/>
            <person name="Kroth P.G."/>
            <person name="Liu Y."/>
            <person name="Malik S.B."/>
            <person name="Maier U.G."/>
            <person name="McRose D."/>
            <person name="Mock T."/>
            <person name="Neilson J.A."/>
            <person name="Onodera N.T."/>
            <person name="Poole A.M."/>
            <person name="Pritham E.J."/>
            <person name="Richards T.A."/>
            <person name="Rocap G."/>
            <person name="Roy S.W."/>
            <person name="Sarai C."/>
            <person name="Schaack S."/>
            <person name="Shirato S."/>
            <person name="Slamovits C.H."/>
            <person name="Spencer D.F."/>
            <person name="Suzuki S."/>
            <person name="Worden A.Z."/>
            <person name="Zauner S."/>
            <person name="Barry K."/>
            <person name="Bell C."/>
            <person name="Bharti A.K."/>
            <person name="Crow J.A."/>
            <person name="Grimwood J."/>
            <person name="Kramer R."/>
            <person name="Lindquist E."/>
            <person name="Lucas S."/>
            <person name="Salamov A."/>
            <person name="McFadden G.I."/>
            <person name="Lane C.E."/>
            <person name="Keeling P.J."/>
            <person name="Gray M.W."/>
            <person name="Grigoriev I.V."/>
            <person name="Archibald J.M."/>
        </authorList>
    </citation>
    <scope>NUCLEOTIDE SEQUENCE</scope>
    <source>
        <strain evidence="7 9">CCMP2712</strain>
    </source>
</reference>
<evidence type="ECO:0000256" key="5">
    <source>
        <dbReference type="ARBA" id="ARBA00023239"/>
    </source>
</evidence>
<dbReference type="InterPro" id="IPR027540">
    <property type="entry name" value="Coq4_euk"/>
</dbReference>
<dbReference type="Pfam" id="PF05019">
    <property type="entry name" value="Coq4"/>
    <property type="match status" value="1"/>
</dbReference>
<evidence type="ECO:0000256" key="1">
    <source>
        <dbReference type="ARBA" id="ARBA00022688"/>
    </source>
</evidence>
<dbReference type="STRING" id="905079.L1IU37"/>
<dbReference type="RefSeq" id="XP_005826612.1">
    <property type="nucleotide sequence ID" value="XM_005826555.1"/>
</dbReference>
<organism evidence="7">
    <name type="scientific">Guillardia theta (strain CCMP2712)</name>
    <name type="common">Cryptophyte</name>
    <dbReference type="NCBI Taxonomy" id="905079"/>
    <lineage>
        <taxon>Eukaryota</taxon>
        <taxon>Cryptophyceae</taxon>
        <taxon>Pyrenomonadales</taxon>
        <taxon>Geminigeraceae</taxon>
        <taxon>Guillardia</taxon>
    </lineage>
</organism>
<dbReference type="eggNOG" id="KOG3244">
    <property type="taxonomic scope" value="Eukaryota"/>
</dbReference>